<feature type="domain" description="Histidine kinase" evidence="9">
    <location>
        <begin position="468"/>
        <end position="792"/>
    </location>
</feature>
<dbReference type="InterPro" id="IPR036890">
    <property type="entry name" value="HATPase_C_sf"/>
</dbReference>
<reference evidence="11" key="1">
    <citation type="submission" date="2023-08" db="EMBL/GenBank/DDBJ databases">
        <authorList>
            <person name="Audoor S."/>
            <person name="Bilcke G."/>
        </authorList>
    </citation>
    <scope>NUCLEOTIDE SEQUENCE</scope>
</reference>
<dbReference type="GO" id="GO:0005886">
    <property type="term" value="C:plasma membrane"/>
    <property type="evidence" value="ECO:0007669"/>
    <property type="project" value="TreeGrafter"/>
</dbReference>
<dbReference type="PRINTS" id="PR00344">
    <property type="entry name" value="BCTRLSENSOR"/>
</dbReference>
<evidence type="ECO:0000256" key="8">
    <source>
        <dbReference type="SAM" id="Phobius"/>
    </source>
</evidence>
<evidence type="ECO:0000256" key="6">
    <source>
        <dbReference type="PROSITE-ProRule" id="PRU00169"/>
    </source>
</evidence>
<dbReference type="InterPro" id="IPR005467">
    <property type="entry name" value="His_kinase_dom"/>
</dbReference>
<organism evidence="11 12">
    <name type="scientific">Cylindrotheca closterium</name>
    <dbReference type="NCBI Taxonomy" id="2856"/>
    <lineage>
        <taxon>Eukaryota</taxon>
        <taxon>Sar</taxon>
        <taxon>Stramenopiles</taxon>
        <taxon>Ochrophyta</taxon>
        <taxon>Bacillariophyta</taxon>
        <taxon>Bacillariophyceae</taxon>
        <taxon>Bacillariophycidae</taxon>
        <taxon>Bacillariales</taxon>
        <taxon>Bacillariaceae</taxon>
        <taxon>Cylindrotheca</taxon>
    </lineage>
</organism>
<dbReference type="CDD" id="cd00082">
    <property type="entry name" value="HisKA"/>
    <property type="match status" value="1"/>
</dbReference>
<evidence type="ECO:0000259" key="10">
    <source>
        <dbReference type="PROSITE" id="PS50110"/>
    </source>
</evidence>
<dbReference type="PANTHER" id="PTHR43047:SF72">
    <property type="entry name" value="OSMOSENSING HISTIDINE PROTEIN KINASE SLN1"/>
    <property type="match status" value="1"/>
</dbReference>
<dbReference type="Pfam" id="PF00072">
    <property type="entry name" value="Response_reg"/>
    <property type="match status" value="1"/>
</dbReference>
<feature type="transmembrane region" description="Helical" evidence="8">
    <location>
        <begin position="424"/>
        <end position="447"/>
    </location>
</feature>
<accession>A0AAD2FML4</accession>
<dbReference type="GO" id="GO:0000155">
    <property type="term" value="F:phosphorelay sensor kinase activity"/>
    <property type="evidence" value="ECO:0007669"/>
    <property type="project" value="InterPro"/>
</dbReference>
<dbReference type="InterPro" id="IPR011006">
    <property type="entry name" value="CheY-like_superfamily"/>
</dbReference>
<keyword evidence="3 6" id="KW-0597">Phosphoprotein</keyword>
<keyword evidence="8" id="KW-0472">Membrane</keyword>
<dbReference type="EMBL" id="CAKOGP040001557">
    <property type="protein sequence ID" value="CAJ1946031.1"/>
    <property type="molecule type" value="Genomic_DNA"/>
</dbReference>
<dbReference type="EC" id="2.7.13.3" evidence="2"/>
<dbReference type="Proteomes" id="UP001295423">
    <property type="component" value="Unassembled WGS sequence"/>
</dbReference>
<evidence type="ECO:0000256" key="5">
    <source>
        <dbReference type="ARBA" id="ARBA00022777"/>
    </source>
</evidence>
<keyword evidence="4" id="KW-0808">Transferase</keyword>
<comment type="catalytic activity">
    <reaction evidence="1">
        <text>ATP + protein L-histidine = ADP + protein N-phospho-L-histidine.</text>
        <dbReference type="EC" id="2.7.13.3"/>
    </reaction>
</comment>
<dbReference type="InterPro" id="IPR004358">
    <property type="entry name" value="Sig_transdc_His_kin-like_C"/>
</dbReference>
<evidence type="ECO:0000256" key="4">
    <source>
        <dbReference type="ARBA" id="ARBA00022679"/>
    </source>
</evidence>
<proteinExistence type="predicted"/>
<keyword evidence="8" id="KW-1133">Transmembrane helix</keyword>
<dbReference type="PANTHER" id="PTHR43047">
    <property type="entry name" value="TWO-COMPONENT HISTIDINE PROTEIN KINASE"/>
    <property type="match status" value="1"/>
</dbReference>
<keyword evidence="12" id="KW-1185">Reference proteome</keyword>
<keyword evidence="8" id="KW-0812">Transmembrane</keyword>
<dbReference type="PROSITE" id="PS50110">
    <property type="entry name" value="RESPONSE_REGULATORY"/>
    <property type="match status" value="1"/>
</dbReference>
<feature type="domain" description="Response regulatory" evidence="10">
    <location>
        <begin position="832"/>
        <end position="953"/>
    </location>
</feature>
<gene>
    <name evidence="11" type="ORF">CYCCA115_LOCUS10172</name>
</gene>
<dbReference type="SUPFAM" id="SSF55874">
    <property type="entry name" value="ATPase domain of HSP90 chaperone/DNA topoisomerase II/histidine kinase"/>
    <property type="match status" value="1"/>
</dbReference>
<dbReference type="SMART" id="SM00448">
    <property type="entry name" value="REC"/>
    <property type="match status" value="1"/>
</dbReference>
<dbReference type="GO" id="GO:0009927">
    <property type="term" value="F:histidine phosphotransfer kinase activity"/>
    <property type="evidence" value="ECO:0007669"/>
    <property type="project" value="TreeGrafter"/>
</dbReference>
<dbReference type="Gene3D" id="3.40.50.2300">
    <property type="match status" value="1"/>
</dbReference>
<dbReference type="InterPro" id="IPR001789">
    <property type="entry name" value="Sig_transdc_resp-reg_receiver"/>
</dbReference>
<dbReference type="InterPro" id="IPR036097">
    <property type="entry name" value="HisK_dim/P_sf"/>
</dbReference>
<dbReference type="SUPFAM" id="SSF47384">
    <property type="entry name" value="Homodimeric domain of signal transducing histidine kinase"/>
    <property type="match status" value="1"/>
</dbReference>
<feature type="transmembrane region" description="Helical" evidence="8">
    <location>
        <begin position="49"/>
        <end position="73"/>
    </location>
</feature>
<dbReference type="Pfam" id="PF02518">
    <property type="entry name" value="HATPase_c"/>
    <property type="match status" value="1"/>
</dbReference>
<evidence type="ECO:0000256" key="2">
    <source>
        <dbReference type="ARBA" id="ARBA00012438"/>
    </source>
</evidence>
<dbReference type="InterPro" id="IPR003594">
    <property type="entry name" value="HATPase_dom"/>
</dbReference>
<keyword evidence="5" id="KW-0418">Kinase</keyword>
<evidence type="ECO:0000256" key="1">
    <source>
        <dbReference type="ARBA" id="ARBA00000085"/>
    </source>
</evidence>
<evidence type="ECO:0000313" key="11">
    <source>
        <dbReference type="EMBL" id="CAJ1946031.1"/>
    </source>
</evidence>
<comment type="caution">
    <text evidence="11">The sequence shown here is derived from an EMBL/GenBank/DDBJ whole genome shotgun (WGS) entry which is preliminary data.</text>
</comment>
<feature type="compositionally biased region" description="Basic and acidic residues" evidence="7">
    <location>
        <begin position="1"/>
        <end position="15"/>
    </location>
</feature>
<protein>
    <recommendedName>
        <fullName evidence="2">histidine kinase</fullName>
        <ecNumber evidence="2">2.7.13.3</ecNumber>
    </recommendedName>
</protein>
<dbReference type="SUPFAM" id="SSF52172">
    <property type="entry name" value="CheY-like"/>
    <property type="match status" value="1"/>
</dbReference>
<dbReference type="CDD" id="cd17546">
    <property type="entry name" value="REC_hyHK_CKI1_RcsC-like"/>
    <property type="match status" value="1"/>
</dbReference>
<dbReference type="Gene3D" id="3.30.565.10">
    <property type="entry name" value="Histidine kinase-like ATPase, C-terminal domain"/>
    <property type="match status" value="1"/>
</dbReference>
<evidence type="ECO:0000313" key="12">
    <source>
        <dbReference type="Proteomes" id="UP001295423"/>
    </source>
</evidence>
<dbReference type="PROSITE" id="PS50109">
    <property type="entry name" value="HIS_KIN"/>
    <property type="match status" value="1"/>
</dbReference>
<dbReference type="InterPro" id="IPR003661">
    <property type="entry name" value="HisK_dim/P_dom"/>
</dbReference>
<evidence type="ECO:0000256" key="7">
    <source>
        <dbReference type="SAM" id="MobiDB-lite"/>
    </source>
</evidence>
<sequence>MKRIKEDERSSEKRSSVSKNPASVKSHWGQYWQDLQQNKKGKSKRKITAVWAIRIVFVLVMILLCALLGYLAYTLLYEQEIRMARTQFESITTRAMIQAKDDLRSRVWAGITLSNMVSELYPNAEQWPYIEWQGFENAARNILETSHGEDVGFVPFVDPQNLTEFEDFAQNLYQMIGLPNNTAVKSWGFGVWARDRSVNPVEIYHDTTAETPYNSPYNVIAPILRTDEGFHPVLLFNVHSQAFTGNAIDSILTCSERRRNRYQAEIDAEKDSLGGRFPTMPPNQCGAFTDIFQNNKLGGRWTVGNFNPIYPRNDPLKVVGYIPAMTPLDNLLENMFPSQVTGINAVFETGTRTISFSIVNGHANLIGEGTHIDHDDHTLRTEIELAEPVEFFSTDDGLNVTKKLVLSLVSNEKFYEGYRTNGPLIAAVVVVCSILLTILVFLLYDFYVRREFNAKQHLLEARRQFMRFVSHEVRTPLNAVSMGLDLMQSEVANALGFDSPTTFRANYEMVDDEAFEASQRTMRSSDQSIDISMSSSNHNMRKIESSSSLEEMGDIKISAMMAKSWFQLSQEIQGNAQGAVDILNDLLNYDKIEQGKLILSLEKVAIWDLVEKTVMEFKVPASSKKVVLGVAFGEETRTAPRAQYLSPEIRKLSVAGDPVRLSQVVRNLMSNALKFTPSEGSIRVQAIYVPKGSESPEEHFELQEGHVFTGCHKGCLHVRVIDSGAGMSQDQVERLFQDGVQFNANELQAGGGSGLGLYIAMGIVMQHKGTLQAKSDGLGQGTTFEMILPLWDITSDGKDEEYDVELCLPADHDEGTTSPTSPSIKLPKSKLKVLVVDDVKSNRKLLRRILEMKGHECHEAEDGDDCVAMVEATEGEETPYDSILLDYEMPKMDGPTAAKEIRCTLLDDGVNIIGVTGNVLPEDINFFQKCGANAVLSKPVKIAELTRLWEEQGILAKPGETGTVGDIRIHKV</sequence>
<dbReference type="SMART" id="SM00388">
    <property type="entry name" value="HisKA"/>
    <property type="match status" value="1"/>
</dbReference>
<name>A0AAD2FML4_9STRA</name>
<dbReference type="AlphaFoldDB" id="A0AAD2FML4"/>
<dbReference type="SMART" id="SM00387">
    <property type="entry name" value="HATPase_c"/>
    <property type="match status" value="1"/>
</dbReference>
<evidence type="ECO:0000256" key="3">
    <source>
        <dbReference type="ARBA" id="ARBA00022553"/>
    </source>
</evidence>
<feature type="region of interest" description="Disordered" evidence="7">
    <location>
        <begin position="1"/>
        <end position="25"/>
    </location>
</feature>
<dbReference type="Gene3D" id="1.10.287.130">
    <property type="match status" value="1"/>
</dbReference>
<feature type="modified residue" description="4-aspartylphosphate" evidence="6">
    <location>
        <position position="886"/>
    </location>
</feature>
<evidence type="ECO:0000259" key="9">
    <source>
        <dbReference type="PROSITE" id="PS50109"/>
    </source>
</evidence>